<feature type="domain" description="Peptidase M48" evidence="10">
    <location>
        <begin position="191"/>
        <end position="397"/>
    </location>
</feature>
<keyword evidence="13" id="KW-1185">Reference proteome</keyword>
<keyword evidence="9" id="KW-0472">Membrane</keyword>
<dbReference type="InterPro" id="IPR027057">
    <property type="entry name" value="CAXX_Prtase_1"/>
</dbReference>
<feature type="active site" description="Proton donor" evidence="6">
    <location>
        <position position="343"/>
    </location>
</feature>
<keyword evidence="2 7" id="KW-0479">Metal-binding</keyword>
<keyword evidence="4 7" id="KW-0862">Zinc</keyword>
<dbReference type="Pfam" id="PF01435">
    <property type="entry name" value="Peptidase_M48"/>
    <property type="match status" value="1"/>
</dbReference>
<gene>
    <name evidence="12" type="ORF">BHF71_02135</name>
</gene>
<feature type="binding site" evidence="7">
    <location>
        <position position="339"/>
    </location>
    <ligand>
        <name>Zn(2+)</name>
        <dbReference type="ChEBI" id="CHEBI:29105"/>
        <note>catalytic</note>
    </ligand>
</feature>
<comment type="cofactor">
    <cofactor evidence="7 8">
        <name>Zn(2+)</name>
        <dbReference type="ChEBI" id="CHEBI:29105"/>
    </cofactor>
    <text evidence="7 8">Binds 1 zinc ion per subunit.</text>
</comment>
<keyword evidence="5 8" id="KW-0482">Metalloprotease</keyword>
<dbReference type="GO" id="GO:0071586">
    <property type="term" value="P:CAAX-box protein processing"/>
    <property type="evidence" value="ECO:0007669"/>
    <property type="project" value="InterPro"/>
</dbReference>
<feature type="transmembrane region" description="Helical" evidence="9">
    <location>
        <begin position="132"/>
        <end position="150"/>
    </location>
</feature>
<evidence type="ECO:0000256" key="9">
    <source>
        <dbReference type="SAM" id="Phobius"/>
    </source>
</evidence>
<dbReference type="CDD" id="cd07343">
    <property type="entry name" value="M48A_Zmpste24p_like"/>
    <property type="match status" value="1"/>
</dbReference>
<comment type="similarity">
    <text evidence="8">Belongs to the peptidase M48 family.</text>
</comment>
<keyword evidence="9" id="KW-1133">Transmembrane helix</keyword>
<dbReference type="AlphaFoldDB" id="A0A1D2YUX3"/>
<evidence type="ECO:0008006" key="14">
    <source>
        <dbReference type="Google" id="ProtNLM"/>
    </source>
</evidence>
<feature type="binding site" evidence="7">
    <location>
        <position position="259"/>
    </location>
    <ligand>
        <name>Zn(2+)</name>
        <dbReference type="ChEBI" id="CHEBI:29105"/>
        <note>catalytic</note>
    </ligand>
</feature>
<feature type="binding site" evidence="7">
    <location>
        <position position="263"/>
    </location>
    <ligand>
        <name>Zn(2+)</name>
        <dbReference type="ChEBI" id="CHEBI:29105"/>
        <note>catalytic</note>
    </ligand>
</feature>
<feature type="transmembrane region" description="Helical" evidence="9">
    <location>
        <begin position="269"/>
        <end position="287"/>
    </location>
</feature>
<evidence type="ECO:0000256" key="6">
    <source>
        <dbReference type="PIRSR" id="PIRSR627057-1"/>
    </source>
</evidence>
<dbReference type="GO" id="GO:0046872">
    <property type="term" value="F:metal ion binding"/>
    <property type="evidence" value="ECO:0007669"/>
    <property type="project" value="UniProtKB-KW"/>
</dbReference>
<evidence type="ECO:0000259" key="10">
    <source>
        <dbReference type="Pfam" id="PF01435"/>
    </source>
</evidence>
<organism evidence="12 13">
    <name type="scientific">Vulcanibacillus modesticaldus</name>
    <dbReference type="NCBI Taxonomy" id="337097"/>
    <lineage>
        <taxon>Bacteria</taxon>
        <taxon>Bacillati</taxon>
        <taxon>Bacillota</taxon>
        <taxon>Bacilli</taxon>
        <taxon>Bacillales</taxon>
        <taxon>Bacillaceae</taxon>
        <taxon>Vulcanibacillus</taxon>
    </lineage>
</organism>
<feature type="transmembrane region" description="Helical" evidence="9">
    <location>
        <begin position="307"/>
        <end position="327"/>
    </location>
</feature>
<proteinExistence type="inferred from homology"/>
<feature type="domain" description="CAAX prenyl protease 1 N-terminal" evidence="11">
    <location>
        <begin position="20"/>
        <end position="185"/>
    </location>
</feature>
<evidence type="ECO:0000256" key="3">
    <source>
        <dbReference type="ARBA" id="ARBA00022801"/>
    </source>
</evidence>
<dbReference type="InterPro" id="IPR032456">
    <property type="entry name" value="Peptidase_M48_N"/>
</dbReference>
<feature type="active site" evidence="6">
    <location>
        <position position="260"/>
    </location>
</feature>
<dbReference type="PANTHER" id="PTHR10120">
    <property type="entry name" value="CAAX PRENYL PROTEASE 1"/>
    <property type="match status" value="1"/>
</dbReference>
<dbReference type="Gene3D" id="3.30.2010.10">
    <property type="entry name" value="Metalloproteases ('zincins'), catalytic domain"/>
    <property type="match status" value="1"/>
</dbReference>
<dbReference type="Proteomes" id="UP000243739">
    <property type="component" value="Unassembled WGS sequence"/>
</dbReference>
<dbReference type="Pfam" id="PF16491">
    <property type="entry name" value="Peptidase_M48_N"/>
    <property type="match status" value="1"/>
</dbReference>
<feature type="transmembrane region" description="Helical" evidence="9">
    <location>
        <begin position="157"/>
        <end position="180"/>
    </location>
</feature>
<feature type="transmembrane region" description="Helical" evidence="9">
    <location>
        <begin position="54"/>
        <end position="73"/>
    </location>
</feature>
<sequence>MYIYLFNAKQELPKEYVNGPADPATFMSIDQLRIATVYSRIKDFLFFIGIPWEWAIYLLILGLGLSASFLSIAKRVSKKSFLVQSGIYVAILSVFVTILQFPLYYYSYKVSRDYGINIQSVSSWLADKGKGFLLDLFLTIPMVWLLYVMLRKSPKRWWLWFWLISIPLTVLLFFIQPVIIDPIFNDFQYLQDQNLKEDILALARKADIPTDQVYQVNMSKKTTALNAYVTGIGANARIVLWDTTLSKLNKDEILFIMAHEMGHYVYRHVYWMLLGFILSSLFILYLVNKLINWLVKKYGHLWRIKSVGDISSLPLFLLVLSILTFLISPIENTISREAERAADAYAISITHDKEGAISAFQKLAVESLVEPNPPKIVKFFLYSHPTMVERIYTLNKYE</sequence>
<keyword evidence="1 8" id="KW-0645">Protease</keyword>
<dbReference type="OrthoDB" id="9781930at2"/>
<evidence type="ECO:0000256" key="7">
    <source>
        <dbReference type="PIRSR" id="PIRSR627057-2"/>
    </source>
</evidence>
<reference evidence="12 13" key="1">
    <citation type="submission" date="2016-09" db="EMBL/GenBank/DDBJ databases">
        <title>Draft genome sequence for the type strain of Vulcanibacillus modesticaldus BR, a strictly anaerobic, moderately thermophilic, and nitrate-reducing bacterium from deep sea-hydrothermal vents of the Mid-Atlantic Ridge.</title>
        <authorList>
            <person name="Abin C.A."/>
            <person name="Hollibaugh J.T."/>
        </authorList>
    </citation>
    <scope>NUCLEOTIDE SEQUENCE [LARGE SCALE GENOMIC DNA]</scope>
    <source>
        <strain evidence="12 13">BR</strain>
    </source>
</reference>
<dbReference type="STRING" id="337097.BHF71_02135"/>
<evidence type="ECO:0000256" key="1">
    <source>
        <dbReference type="ARBA" id="ARBA00022670"/>
    </source>
</evidence>
<evidence type="ECO:0000259" key="11">
    <source>
        <dbReference type="Pfam" id="PF16491"/>
    </source>
</evidence>
<dbReference type="EMBL" id="MIJF01000024">
    <property type="protein sequence ID" value="OEF99436.1"/>
    <property type="molecule type" value="Genomic_DNA"/>
</dbReference>
<accession>A0A1D2YUX3</accession>
<dbReference type="InterPro" id="IPR001915">
    <property type="entry name" value="Peptidase_M48"/>
</dbReference>
<keyword evidence="9" id="KW-0812">Transmembrane</keyword>
<evidence type="ECO:0000256" key="5">
    <source>
        <dbReference type="ARBA" id="ARBA00023049"/>
    </source>
</evidence>
<dbReference type="GO" id="GO:0004222">
    <property type="term" value="F:metalloendopeptidase activity"/>
    <property type="evidence" value="ECO:0007669"/>
    <property type="project" value="InterPro"/>
</dbReference>
<dbReference type="FunFam" id="3.30.2010.10:FF:000010">
    <property type="entry name" value="M48 family peptidase"/>
    <property type="match status" value="1"/>
</dbReference>
<comment type="caution">
    <text evidence="12">The sequence shown here is derived from an EMBL/GenBank/DDBJ whole genome shotgun (WGS) entry which is preliminary data.</text>
</comment>
<evidence type="ECO:0000313" key="12">
    <source>
        <dbReference type="EMBL" id="OEF99436.1"/>
    </source>
</evidence>
<evidence type="ECO:0000256" key="4">
    <source>
        <dbReference type="ARBA" id="ARBA00022833"/>
    </source>
</evidence>
<keyword evidence="3 8" id="KW-0378">Hydrolase</keyword>
<protein>
    <recommendedName>
        <fullName evidence="14">Peptidase M48</fullName>
    </recommendedName>
</protein>
<evidence type="ECO:0000256" key="2">
    <source>
        <dbReference type="ARBA" id="ARBA00022723"/>
    </source>
</evidence>
<name>A0A1D2YUX3_9BACI</name>
<evidence type="ECO:0000256" key="8">
    <source>
        <dbReference type="RuleBase" id="RU003983"/>
    </source>
</evidence>
<evidence type="ECO:0000313" key="13">
    <source>
        <dbReference type="Proteomes" id="UP000243739"/>
    </source>
</evidence>
<feature type="transmembrane region" description="Helical" evidence="9">
    <location>
        <begin position="85"/>
        <end position="105"/>
    </location>
</feature>